<accession>A0ABS0CIG7</accession>
<feature type="transmembrane region" description="Helical" evidence="1">
    <location>
        <begin position="35"/>
        <end position="53"/>
    </location>
</feature>
<reference evidence="2 3" key="1">
    <citation type="submission" date="2020-10" db="EMBL/GenBank/DDBJ databases">
        <title>Identification of Nocardia species via Next-generation sequencing and recognition of intraspecies genetic diversity.</title>
        <authorList>
            <person name="Li P."/>
            <person name="Li P."/>
            <person name="Lu B."/>
        </authorList>
    </citation>
    <scope>NUCLEOTIDE SEQUENCE [LARGE SCALE GENOMIC DNA]</scope>
    <source>
        <strain evidence="2 3">N-11</strain>
    </source>
</reference>
<comment type="caution">
    <text evidence="2">The sequence shown here is derived from an EMBL/GenBank/DDBJ whole genome shotgun (WGS) entry which is preliminary data.</text>
</comment>
<dbReference type="RefSeq" id="WP_195036184.1">
    <property type="nucleotide sequence ID" value="NZ_JADLRE010000034.1"/>
</dbReference>
<evidence type="ECO:0000256" key="1">
    <source>
        <dbReference type="SAM" id="Phobius"/>
    </source>
</evidence>
<dbReference type="Proteomes" id="UP000807309">
    <property type="component" value="Unassembled WGS sequence"/>
</dbReference>
<keyword evidence="1" id="KW-1133">Transmembrane helix</keyword>
<keyword evidence="1" id="KW-0472">Membrane</keyword>
<protein>
    <submittedName>
        <fullName evidence="2">Uncharacterized protein</fullName>
    </submittedName>
</protein>
<evidence type="ECO:0000313" key="3">
    <source>
        <dbReference type="Proteomes" id="UP000807309"/>
    </source>
</evidence>
<proteinExistence type="predicted"/>
<sequence length="84" mass="8607">MPSKGIGFAVIALVLGVGGLVVPFLPIDLSEVRQYVAYVFALPGLIFGIIGCAGPRKGKAVAITGSVFCVLALGIWMVSAAVQM</sequence>
<keyword evidence="3" id="KW-1185">Reference proteome</keyword>
<gene>
    <name evidence="2" type="ORF">IU470_29985</name>
</gene>
<name>A0ABS0CIG7_9NOCA</name>
<dbReference type="EMBL" id="JADLRE010000034">
    <property type="protein sequence ID" value="MBF6229308.1"/>
    <property type="molecule type" value="Genomic_DNA"/>
</dbReference>
<evidence type="ECO:0000313" key="2">
    <source>
        <dbReference type="EMBL" id="MBF6229308.1"/>
    </source>
</evidence>
<feature type="transmembrane region" description="Helical" evidence="1">
    <location>
        <begin position="60"/>
        <end position="82"/>
    </location>
</feature>
<organism evidence="2 3">
    <name type="scientific">Nocardia abscessus</name>
    <dbReference type="NCBI Taxonomy" id="120957"/>
    <lineage>
        <taxon>Bacteria</taxon>
        <taxon>Bacillati</taxon>
        <taxon>Actinomycetota</taxon>
        <taxon>Actinomycetes</taxon>
        <taxon>Mycobacteriales</taxon>
        <taxon>Nocardiaceae</taxon>
        <taxon>Nocardia</taxon>
    </lineage>
</organism>
<keyword evidence="1" id="KW-0812">Transmembrane</keyword>